<reference evidence="1 2" key="1">
    <citation type="submission" date="2017-12" db="EMBL/GenBank/DDBJ databases">
        <title>Sequencing, de novo assembly and annotation of complete genome of a new Thraustochytrid species, strain FCC1311.</title>
        <authorList>
            <person name="Sedici K."/>
            <person name="Godart F."/>
            <person name="Aiese Cigliano R."/>
            <person name="Sanseverino W."/>
            <person name="Barakat M."/>
            <person name="Ortet P."/>
            <person name="Marechal E."/>
            <person name="Cagnac O."/>
            <person name="Amato A."/>
        </authorList>
    </citation>
    <scope>NUCLEOTIDE SEQUENCE [LARGE SCALE GENOMIC DNA]</scope>
</reference>
<comment type="caution">
    <text evidence="1">The sequence shown here is derived from an EMBL/GenBank/DDBJ whole genome shotgun (WGS) entry which is preliminary data.</text>
</comment>
<evidence type="ECO:0000313" key="1">
    <source>
        <dbReference type="EMBL" id="GBG24554.1"/>
    </source>
</evidence>
<gene>
    <name evidence="1" type="ORF">FCC1311_007732</name>
</gene>
<protein>
    <submittedName>
        <fullName evidence="1">Uncharacterized protein</fullName>
    </submittedName>
</protein>
<proteinExistence type="predicted"/>
<dbReference type="AlphaFoldDB" id="A0A2R5GA41"/>
<keyword evidence="2" id="KW-1185">Reference proteome</keyword>
<name>A0A2R5GA41_9STRA</name>
<accession>A0A2R5GA41</accession>
<evidence type="ECO:0000313" key="2">
    <source>
        <dbReference type="Proteomes" id="UP000241890"/>
    </source>
</evidence>
<organism evidence="1 2">
    <name type="scientific">Hondaea fermentalgiana</name>
    <dbReference type="NCBI Taxonomy" id="2315210"/>
    <lineage>
        <taxon>Eukaryota</taxon>
        <taxon>Sar</taxon>
        <taxon>Stramenopiles</taxon>
        <taxon>Bigyra</taxon>
        <taxon>Labyrinthulomycetes</taxon>
        <taxon>Thraustochytrida</taxon>
        <taxon>Thraustochytriidae</taxon>
        <taxon>Hondaea</taxon>
    </lineage>
</organism>
<dbReference type="Proteomes" id="UP000241890">
    <property type="component" value="Unassembled WGS sequence"/>
</dbReference>
<dbReference type="EMBL" id="BEYU01000006">
    <property type="protein sequence ID" value="GBG24554.1"/>
    <property type="molecule type" value="Genomic_DNA"/>
</dbReference>
<dbReference type="InParanoid" id="A0A2R5GA41"/>
<sequence length="103" mass="11592">MQRLSLAASRAPLVQQRAPAVLATQSAAQRRNARMLSQRAVKQEFEAPVPVTRNIIMAATLASFVGGVYWYTVQRIQKNTELGAEFEEIFKEEELEAEEKAKK</sequence>